<organism evidence="2 3">
    <name type="scientific">Morella rubra</name>
    <name type="common">Chinese bayberry</name>
    <dbReference type="NCBI Taxonomy" id="262757"/>
    <lineage>
        <taxon>Eukaryota</taxon>
        <taxon>Viridiplantae</taxon>
        <taxon>Streptophyta</taxon>
        <taxon>Embryophyta</taxon>
        <taxon>Tracheophyta</taxon>
        <taxon>Spermatophyta</taxon>
        <taxon>Magnoliopsida</taxon>
        <taxon>eudicotyledons</taxon>
        <taxon>Gunneridae</taxon>
        <taxon>Pentapetalae</taxon>
        <taxon>rosids</taxon>
        <taxon>fabids</taxon>
        <taxon>Fagales</taxon>
        <taxon>Myricaceae</taxon>
        <taxon>Morella</taxon>
    </lineage>
</organism>
<comment type="caution">
    <text evidence="2">The sequence shown here is derived from an EMBL/GenBank/DDBJ whole genome shotgun (WGS) entry which is preliminary data.</text>
</comment>
<keyword evidence="1" id="KW-1133">Transmembrane helix</keyword>
<keyword evidence="1" id="KW-0472">Membrane</keyword>
<evidence type="ECO:0000313" key="3">
    <source>
        <dbReference type="Proteomes" id="UP000516437"/>
    </source>
</evidence>
<feature type="transmembrane region" description="Helical" evidence="1">
    <location>
        <begin position="7"/>
        <end position="27"/>
    </location>
</feature>
<evidence type="ECO:0000256" key="1">
    <source>
        <dbReference type="SAM" id="Phobius"/>
    </source>
</evidence>
<keyword evidence="1" id="KW-0812">Transmembrane</keyword>
<keyword evidence="3" id="KW-1185">Reference proteome</keyword>
<dbReference type="EMBL" id="RXIC02000023">
    <property type="protein sequence ID" value="KAB1213550.1"/>
    <property type="molecule type" value="Genomic_DNA"/>
</dbReference>
<accession>A0A6A1VS87</accession>
<reference evidence="2 3" key="1">
    <citation type="journal article" date="2019" name="Plant Biotechnol. J.">
        <title>The red bayberry genome and genetic basis of sex determination.</title>
        <authorList>
            <person name="Jia H.M."/>
            <person name="Jia H.J."/>
            <person name="Cai Q.L."/>
            <person name="Wang Y."/>
            <person name="Zhao H.B."/>
            <person name="Yang W.F."/>
            <person name="Wang G.Y."/>
            <person name="Li Y.H."/>
            <person name="Zhan D.L."/>
            <person name="Shen Y.T."/>
            <person name="Niu Q.F."/>
            <person name="Chang L."/>
            <person name="Qiu J."/>
            <person name="Zhao L."/>
            <person name="Xie H.B."/>
            <person name="Fu W.Y."/>
            <person name="Jin J."/>
            <person name="Li X.W."/>
            <person name="Jiao Y."/>
            <person name="Zhou C.C."/>
            <person name="Tu T."/>
            <person name="Chai C.Y."/>
            <person name="Gao J.L."/>
            <person name="Fan L.J."/>
            <person name="van de Weg E."/>
            <person name="Wang J.Y."/>
            <person name="Gao Z.S."/>
        </authorList>
    </citation>
    <scope>NUCLEOTIDE SEQUENCE [LARGE SCALE GENOMIC DNA]</scope>
    <source>
        <tissue evidence="2">Leaves</tissue>
    </source>
</reference>
<dbReference type="Proteomes" id="UP000516437">
    <property type="component" value="Chromosome 5"/>
</dbReference>
<name>A0A6A1VS87_9ROSI</name>
<dbReference type="AlphaFoldDB" id="A0A6A1VS87"/>
<sequence length="58" mass="6379">MFTYFVNLANLGSFFVACFCCSGPFFVGHETVYDLDDCTLIPVIFGVFGLGVEISKAR</sequence>
<gene>
    <name evidence="2" type="ORF">CJ030_MR5G010481</name>
</gene>
<evidence type="ECO:0000313" key="2">
    <source>
        <dbReference type="EMBL" id="KAB1213550.1"/>
    </source>
</evidence>
<proteinExistence type="predicted"/>
<protein>
    <submittedName>
        <fullName evidence="2">Uncharacterized protein</fullName>
    </submittedName>
</protein>